<keyword evidence="3" id="KW-1185">Reference proteome</keyword>
<evidence type="ECO:0000313" key="2">
    <source>
        <dbReference type="EMBL" id="TWP50183.1"/>
    </source>
</evidence>
<evidence type="ECO:0000313" key="3">
    <source>
        <dbReference type="Proteomes" id="UP000316639"/>
    </source>
</evidence>
<dbReference type="SUPFAM" id="SSF55144">
    <property type="entry name" value="LigT-like"/>
    <property type="match status" value="1"/>
</dbReference>
<accession>A0A563ERA5</accession>
<dbReference type="AlphaFoldDB" id="A0A563ERA5"/>
<dbReference type="Pfam" id="PF02834">
    <property type="entry name" value="LigT_PEase"/>
    <property type="match status" value="1"/>
</dbReference>
<dbReference type="InterPro" id="IPR009097">
    <property type="entry name" value="Cyclic_Pdiesterase"/>
</dbReference>
<evidence type="ECO:0000259" key="1">
    <source>
        <dbReference type="Pfam" id="PF02834"/>
    </source>
</evidence>
<organism evidence="2 3">
    <name type="scientific">Lentzea tibetensis</name>
    <dbReference type="NCBI Taxonomy" id="2591470"/>
    <lineage>
        <taxon>Bacteria</taxon>
        <taxon>Bacillati</taxon>
        <taxon>Actinomycetota</taxon>
        <taxon>Actinomycetes</taxon>
        <taxon>Pseudonocardiales</taxon>
        <taxon>Pseudonocardiaceae</taxon>
        <taxon>Lentzea</taxon>
    </lineage>
</organism>
<dbReference type="OrthoDB" id="9787070at2"/>
<protein>
    <submittedName>
        <fullName evidence="2">RNA 2',3'-cyclic phosphodiesterase</fullName>
    </submittedName>
</protein>
<reference evidence="2 3" key="1">
    <citation type="submission" date="2019-07" db="EMBL/GenBank/DDBJ databases">
        <title>Lentzea xizangensis sp. nov., isolated from Qinghai-Tibetan Plateau Soils.</title>
        <authorList>
            <person name="Huang J."/>
        </authorList>
    </citation>
    <scope>NUCLEOTIDE SEQUENCE [LARGE SCALE GENOMIC DNA]</scope>
    <source>
        <strain evidence="2 3">FXJ1.1311</strain>
    </source>
</reference>
<dbReference type="Gene3D" id="3.90.1140.10">
    <property type="entry name" value="Cyclic phosphodiesterase"/>
    <property type="match status" value="1"/>
</dbReference>
<feature type="domain" description="Phosphoesterase HXTX" evidence="1">
    <location>
        <begin position="11"/>
        <end position="78"/>
    </location>
</feature>
<dbReference type="EMBL" id="VOBR01000013">
    <property type="protein sequence ID" value="TWP50183.1"/>
    <property type="molecule type" value="Genomic_DNA"/>
</dbReference>
<proteinExistence type="predicted"/>
<dbReference type="InterPro" id="IPR014051">
    <property type="entry name" value="Phosphoesterase_HXTX"/>
</dbReference>
<comment type="caution">
    <text evidence="2">The sequence shown here is derived from an EMBL/GenBank/DDBJ whole genome shotgun (WGS) entry which is preliminary data.</text>
</comment>
<name>A0A563ERA5_9PSEU</name>
<dbReference type="Proteomes" id="UP000316639">
    <property type="component" value="Unassembled WGS sequence"/>
</dbReference>
<gene>
    <name evidence="2" type="ORF">FKR81_20935</name>
</gene>
<dbReference type="RefSeq" id="WP_146353806.1">
    <property type="nucleotide sequence ID" value="NZ_VOBR01000013.1"/>
</dbReference>
<sequence>MTKLFTALFPPPEVVAELDAVLDRKSAKLRWVKKEKWHVTLCFHGPTADLKRFHALAGQPAPTLRLSGFGTFRGDVLWAGVEGQLNDLAAAAGADDNWQAHLTIARGYRKQPLPEFTGAAWTATEAVLISSHEGAYVPIARVGLST</sequence>